<dbReference type="InterPro" id="IPR011009">
    <property type="entry name" value="Kinase-like_dom_sf"/>
</dbReference>
<dbReference type="GO" id="GO:0005524">
    <property type="term" value="F:ATP binding"/>
    <property type="evidence" value="ECO:0007669"/>
    <property type="project" value="UniProtKB-KW"/>
</dbReference>
<dbReference type="GO" id="GO:0004674">
    <property type="term" value="F:protein serine/threonine kinase activity"/>
    <property type="evidence" value="ECO:0007669"/>
    <property type="project" value="UniProtKB-KW"/>
</dbReference>
<gene>
    <name evidence="9" type="ORF">TPSB3V08_LOCUS8831</name>
</gene>
<keyword evidence="3" id="KW-0547">Nucleotide-binding</keyword>
<evidence type="ECO:0000256" key="2">
    <source>
        <dbReference type="ARBA" id="ARBA00022679"/>
    </source>
</evidence>
<keyword evidence="2" id="KW-0808">Transferase</keyword>
<name>A0A7R9DEE3_TIMPO</name>
<dbReference type="Gene3D" id="1.10.510.10">
    <property type="entry name" value="Transferase(Phosphotransferase) domain 1"/>
    <property type="match status" value="1"/>
</dbReference>
<evidence type="ECO:0000313" key="9">
    <source>
        <dbReference type="EMBL" id="CAD7413136.1"/>
    </source>
</evidence>
<dbReference type="SUPFAM" id="SSF56112">
    <property type="entry name" value="Protein kinase-like (PK-like)"/>
    <property type="match status" value="1"/>
</dbReference>
<comment type="catalytic activity">
    <reaction evidence="7">
        <text>L-seryl-[protein] + ATP = O-phospho-L-seryl-[protein] + ADP + H(+)</text>
        <dbReference type="Rhea" id="RHEA:17989"/>
        <dbReference type="Rhea" id="RHEA-COMP:9863"/>
        <dbReference type="Rhea" id="RHEA-COMP:11604"/>
        <dbReference type="ChEBI" id="CHEBI:15378"/>
        <dbReference type="ChEBI" id="CHEBI:29999"/>
        <dbReference type="ChEBI" id="CHEBI:30616"/>
        <dbReference type="ChEBI" id="CHEBI:83421"/>
        <dbReference type="ChEBI" id="CHEBI:456216"/>
        <dbReference type="EC" id="2.7.11.1"/>
    </reaction>
</comment>
<feature type="domain" description="Protein kinase" evidence="8">
    <location>
        <begin position="1"/>
        <end position="141"/>
    </location>
</feature>
<dbReference type="Pfam" id="PF00069">
    <property type="entry name" value="Pkinase"/>
    <property type="match status" value="1"/>
</dbReference>
<evidence type="ECO:0000259" key="8">
    <source>
        <dbReference type="PROSITE" id="PS50011"/>
    </source>
</evidence>
<evidence type="ECO:0000256" key="3">
    <source>
        <dbReference type="ARBA" id="ARBA00022741"/>
    </source>
</evidence>
<dbReference type="AlphaFoldDB" id="A0A7R9DEE3"/>
<keyword evidence="5" id="KW-0067">ATP-binding</keyword>
<dbReference type="PANTHER" id="PTHR24350">
    <property type="entry name" value="SERINE/THREONINE-PROTEIN KINASE IAL-RELATED"/>
    <property type="match status" value="1"/>
</dbReference>
<evidence type="ECO:0000256" key="6">
    <source>
        <dbReference type="ARBA" id="ARBA00047899"/>
    </source>
</evidence>
<evidence type="ECO:0000256" key="7">
    <source>
        <dbReference type="ARBA" id="ARBA00048679"/>
    </source>
</evidence>
<dbReference type="InterPro" id="IPR000719">
    <property type="entry name" value="Prot_kinase_dom"/>
</dbReference>
<dbReference type="PROSITE" id="PS50011">
    <property type="entry name" value="PROTEIN_KINASE_DOM"/>
    <property type="match status" value="1"/>
</dbReference>
<reference evidence="9" key="1">
    <citation type="submission" date="2020-11" db="EMBL/GenBank/DDBJ databases">
        <authorList>
            <person name="Tran Van P."/>
        </authorList>
    </citation>
    <scope>NUCLEOTIDE SEQUENCE</scope>
</reference>
<dbReference type="InterPro" id="IPR030616">
    <property type="entry name" value="Aur-like"/>
</dbReference>
<sequence length="518" mass="58576">MAWLTHSAVLHGDELPYLGDDGCPQAQVPDNPTIEPNERRSKRKNARVGTVPYMSPEAIDTLPFDHTTTLWSLGVTIYEMLLGHRPFDGLTEEKTIANISNADYEFPNKFHKEGEKLIRSLLAFLSYSAKMWWIIIMHTLYTTYGIKGDLFQQPIQYQFKSKPSPDFKLPSSIASDENKSIIHVGIVTHSFPEIQFQELVNHQQPQDRTQYQTVRTVPSQGLNKIILLQEQPRETHLPYWVRKPVSEKHAPLHRTAMGTPPPPTLTKLPSAGGVDSSFHRRFKVETNLSCQGPASSFWGADTSIKAPLAHNGLNVSSKLKHACKAYAASSLGPDDPVPAIDKCHYRTTGSPHLPSAGEAGPFFHEWWSTHVGALISRKRLRILNEELELPMNSLGGPLRKHYSHRLRTGPTQIVLGESRQHTAKRLQYLEKSLAHQPLLKKEIGTLFTEYGKESILVTELRVGFDETVATSSEFVLRFIRRMNLKIQAHIMESLTSTENKVARTSCSKRKRLKRTYKV</sequence>
<keyword evidence="1" id="KW-0723">Serine/threonine-protein kinase</keyword>
<comment type="catalytic activity">
    <reaction evidence="6">
        <text>L-threonyl-[protein] + ATP = O-phospho-L-threonyl-[protein] + ADP + H(+)</text>
        <dbReference type="Rhea" id="RHEA:46608"/>
        <dbReference type="Rhea" id="RHEA-COMP:11060"/>
        <dbReference type="Rhea" id="RHEA-COMP:11605"/>
        <dbReference type="ChEBI" id="CHEBI:15378"/>
        <dbReference type="ChEBI" id="CHEBI:30013"/>
        <dbReference type="ChEBI" id="CHEBI:30616"/>
        <dbReference type="ChEBI" id="CHEBI:61977"/>
        <dbReference type="ChEBI" id="CHEBI:456216"/>
        <dbReference type="EC" id="2.7.11.1"/>
    </reaction>
</comment>
<proteinExistence type="predicted"/>
<dbReference type="EMBL" id="OD006585">
    <property type="protein sequence ID" value="CAD7413136.1"/>
    <property type="molecule type" value="Genomic_DNA"/>
</dbReference>
<evidence type="ECO:0000256" key="5">
    <source>
        <dbReference type="ARBA" id="ARBA00022840"/>
    </source>
</evidence>
<organism evidence="9">
    <name type="scientific">Timema poppense</name>
    <name type="common">Walking stick</name>
    <dbReference type="NCBI Taxonomy" id="170557"/>
    <lineage>
        <taxon>Eukaryota</taxon>
        <taxon>Metazoa</taxon>
        <taxon>Ecdysozoa</taxon>
        <taxon>Arthropoda</taxon>
        <taxon>Hexapoda</taxon>
        <taxon>Insecta</taxon>
        <taxon>Pterygota</taxon>
        <taxon>Neoptera</taxon>
        <taxon>Polyneoptera</taxon>
        <taxon>Phasmatodea</taxon>
        <taxon>Timematodea</taxon>
        <taxon>Timematoidea</taxon>
        <taxon>Timematidae</taxon>
        <taxon>Timema</taxon>
    </lineage>
</organism>
<keyword evidence="4" id="KW-0418">Kinase</keyword>
<evidence type="ECO:0000256" key="1">
    <source>
        <dbReference type="ARBA" id="ARBA00022527"/>
    </source>
</evidence>
<accession>A0A7R9DEE3</accession>
<protein>
    <recommendedName>
        <fullName evidence="8">Protein kinase domain-containing protein</fullName>
    </recommendedName>
</protein>
<evidence type="ECO:0000256" key="4">
    <source>
        <dbReference type="ARBA" id="ARBA00022777"/>
    </source>
</evidence>